<dbReference type="PANTHER" id="PTHR33734:SF22">
    <property type="entry name" value="MEMBRANE-BOUND LYTIC MUREIN TRANSGLYCOSYLASE D"/>
    <property type="match status" value="1"/>
</dbReference>
<dbReference type="Gene3D" id="1.10.530.10">
    <property type="match status" value="1"/>
</dbReference>
<dbReference type="Gene3D" id="3.10.350.10">
    <property type="entry name" value="LysM domain"/>
    <property type="match status" value="3"/>
</dbReference>
<dbReference type="InterPro" id="IPR018392">
    <property type="entry name" value="LysM"/>
</dbReference>
<dbReference type="Pfam" id="PF01464">
    <property type="entry name" value="SLT"/>
    <property type="match status" value="1"/>
</dbReference>
<dbReference type="STRING" id="1121449.SAMN02745704_02294"/>
<dbReference type="PROSITE" id="PS51257">
    <property type="entry name" value="PROKAR_LIPOPROTEIN"/>
    <property type="match status" value="1"/>
</dbReference>
<feature type="domain" description="LysM" evidence="1">
    <location>
        <begin position="426"/>
        <end position="470"/>
    </location>
</feature>
<accession>A0A1T4XNF2</accession>
<gene>
    <name evidence="2" type="ORF">SAMN02745704_02294</name>
</gene>
<sequence length="540" mass="61407">MSYLAARCLAWAMWIVVLTTVLVSCAQKNTSPVVDSVNDPDTLIMSEDAEPLDPELTAQPGEGTELTSRERSILYSKNGIFFDLDLHSTKEVEHFFSYFTHRARGTFEKWLKRSEQHLPMVREVFTKYGLPQDLVLLPFAESGYNVKAYSWAGAGGLWQFMPYTGRKYGLHVDWWIDERRDPYLATDAAARYLKYLHGLLGDWYLALAAYNAGEGKIKRAVDALEVDNFFDLAARNRRLVYKARLRRETLQYVPKFIAISRIFQNLEALEFDPVSWDKQPDLEHVDVPGGTDLLALAQAGGMKWAEFHRLNPAYRRQVSPPKLSTTAHLPKDKAPKMIAYLEDPGTRPYAGYQAYRIRSGDSWWRISRRFGVPISVLKRVNNRRSNTLHPGQVVMVPGHGRGRAVASAKASPGSRTKTRQVAQSRSNYVIQPGDTLWDISQRYNVSVSTLQQANGLSRRSTLRVGNRLYIPDASGKTQRVAKAQAESVHAELVRYKVRRGDTLSDIARRFGVSITQLRAWNNMGRRSTIYVNQYLKVFVP</sequence>
<feature type="domain" description="LysM" evidence="1">
    <location>
        <begin position="493"/>
        <end position="537"/>
    </location>
</feature>
<dbReference type="Proteomes" id="UP000190027">
    <property type="component" value="Unassembled WGS sequence"/>
</dbReference>
<name>A0A1T4XNF2_9BACT</name>
<dbReference type="CDD" id="cd00118">
    <property type="entry name" value="LysM"/>
    <property type="match status" value="3"/>
</dbReference>
<dbReference type="PROSITE" id="PS51782">
    <property type="entry name" value="LYSM"/>
    <property type="match status" value="3"/>
</dbReference>
<dbReference type="RefSeq" id="WP_234990716.1">
    <property type="nucleotide sequence ID" value="NZ_FUYC01000013.1"/>
</dbReference>
<dbReference type="SUPFAM" id="SSF53955">
    <property type="entry name" value="Lysozyme-like"/>
    <property type="match status" value="1"/>
</dbReference>
<proteinExistence type="predicted"/>
<dbReference type="SMART" id="SM00257">
    <property type="entry name" value="LysM"/>
    <property type="match status" value="3"/>
</dbReference>
<protein>
    <submittedName>
        <fullName evidence="2">Membrane-bound lytic murein transglycosylase D</fullName>
    </submittedName>
</protein>
<dbReference type="Pfam" id="PF01476">
    <property type="entry name" value="LysM"/>
    <property type="match status" value="3"/>
</dbReference>
<dbReference type="GO" id="GO:0008932">
    <property type="term" value="F:lytic endotransglycosylase activity"/>
    <property type="evidence" value="ECO:0007669"/>
    <property type="project" value="TreeGrafter"/>
</dbReference>
<dbReference type="CDD" id="cd16894">
    <property type="entry name" value="MltD-like"/>
    <property type="match status" value="1"/>
</dbReference>
<reference evidence="2 3" key="1">
    <citation type="submission" date="2017-02" db="EMBL/GenBank/DDBJ databases">
        <authorList>
            <person name="Peterson S.W."/>
        </authorList>
    </citation>
    <scope>NUCLEOTIDE SEQUENCE [LARGE SCALE GENOMIC DNA]</scope>
    <source>
        <strain evidence="2 3">DSM 16080</strain>
    </source>
</reference>
<dbReference type="InterPro" id="IPR036779">
    <property type="entry name" value="LysM_dom_sf"/>
</dbReference>
<feature type="domain" description="LysM" evidence="1">
    <location>
        <begin position="353"/>
        <end position="396"/>
    </location>
</feature>
<keyword evidence="3" id="KW-1185">Reference proteome</keyword>
<evidence type="ECO:0000259" key="1">
    <source>
        <dbReference type="PROSITE" id="PS51782"/>
    </source>
</evidence>
<evidence type="ECO:0000313" key="3">
    <source>
        <dbReference type="Proteomes" id="UP000190027"/>
    </source>
</evidence>
<dbReference type="PANTHER" id="PTHR33734">
    <property type="entry name" value="LYSM DOMAIN-CONTAINING GPI-ANCHORED PROTEIN 2"/>
    <property type="match status" value="1"/>
</dbReference>
<dbReference type="AlphaFoldDB" id="A0A1T4XNF2"/>
<dbReference type="InterPro" id="IPR008258">
    <property type="entry name" value="Transglycosylase_SLT_dom_1"/>
</dbReference>
<dbReference type="InterPro" id="IPR023346">
    <property type="entry name" value="Lysozyme-like_dom_sf"/>
</dbReference>
<dbReference type="SUPFAM" id="SSF54106">
    <property type="entry name" value="LysM domain"/>
    <property type="match status" value="3"/>
</dbReference>
<evidence type="ECO:0000313" key="2">
    <source>
        <dbReference type="EMBL" id="SKA91052.1"/>
    </source>
</evidence>
<dbReference type="EMBL" id="FUYC01000013">
    <property type="protein sequence ID" value="SKA91052.1"/>
    <property type="molecule type" value="Genomic_DNA"/>
</dbReference>
<organism evidence="2 3">
    <name type="scientific">Paucidesulfovibrio gracilis DSM 16080</name>
    <dbReference type="NCBI Taxonomy" id="1121449"/>
    <lineage>
        <taxon>Bacteria</taxon>
        <taxon>Pseudomonadati</taxon>
        <taxon>Thermodesulfobacteriota</taxon>
        <taxon>Desulfovibrionia</taxon>
        <taxon>Desulfovibrionales</taxon>
        <taxon>Desulfovibrionaceae</taxon>
        <taxon>Paucidesulfovibrio</taxon>
    </lineage>
</organism>